<reference evidence="3" key="1">
    <citation type="journal article" date="2014" name="Front. Microbiol.">
        <title>High frequency of phylogenetically diverse reductive dehalogenase-homologous genes in deep subseafloor sedimentary metagenomes.</title>
        <authorList>
            <person name="Kawai M."/>
            <person name="Futagami T."/>
            <person name="Toyoda A."/>
            <person name="Takaki Y."/>
            <person name="Nishi S."/>
            <person name="Hori S."/>
            <person name="Arai W."/>
            <person name="Tsubouchi T."/>
            <person name="Morono Y."/>
            <person name="Uchiyama I."/>
            <person name="Ito T."/>
            <person name="Fujiyama A."/>
            <person name="Inagaki F."/>
            <person name="Takami H."/>
        </authorList>
    </citation>
    <scope>NUCLEOTIDE SEQUENCE</scope>
    <source>
        <strain evidence="3">Expedition CK06-06</strain>
    </source>
</reference>
<keyword evidence="1" id="KW-1133">Transmembrane helix</keyword>
<evidence type="ECO:0000313" key="3">
    <source>
        <dbReference type="EMBL" id="GAG60671.1"/>
    </source>
</evidence>
<name>X1AL03_9ZZZZ</name>
<evidence type="ECO:0000259" key="2">
    <source>
        <dbReference type="Pfam" id="PF18153"/>
    </source>
</evidence>
<sequence>MTGKMHQCSNNLKNQNNVYLYSFVISIILFFGLFIPIINCLENRFDFPIPVWLETPSIIGIYCSMITLFDELIWKYKWIKYLRLPLIPNLNGNWSTEVSSGDYPKIKAEVKIIQTFSKFSLVLKTSASSSVSKMASFDLSNPIKRTISYQYLNKPKSKAFETMNIHEGTGILDIDCNENKLSGYYYSGRGRETYGDISLERTHSKACAGD</sequence>
<feature type="transmembrane region" description="Helical" evidence="1">
    <location>
        <begin position="20"/>
        <end position="38"/>
    </location>
</feature>
<evidence type="ECO:0000256" key="1">
    <source>
        <dbReference type="SAM" id="Phobius"/>
    </source>
</evidence>
<keyword evidence="1" id="KW-0472">Membrane</keyword>
<dbReference type="EMBL" id="BART01006283">
    <property type="protein sequence ID" value="GAG60671.1"/>
    <property type="molecule type" value="Genomic_DNA"/>
</dbReference>
<protein>
    <recommendedName>
        <fullName evidence="2">CD-NTase-associated protein 15 domain-containing protein</fullName>
    </recommendedName>
</protein>
<dbReference type="InterPro" id="IPR041208">
    <property type="entry name" value="Cap15"/>
</dbReference>
<gene>
    <name evidence="3" type="ORF">S01H4_14318</name>
</gene>
<keyword evidence="1" id="KW-0812">Transmembrane</keyword>
<feature type="transmembrane region" description="Helical" evidence="1">
    <location>
        <begin position="58"/>
        <end position="74"/>
    </location>
</feature>
<accession>X1AL03</accession>
<organism evidence="3">
    <name type="scientific">marine sediment metagenome</name>
    <dbReference type="NCBI Taxonomy" id="412755"/>
    <lineage>
        <taxon>unclassified sequences</taxon>
        <taxon>metagenomes</taxon>
        <taxon>ecological metagenomes</taxon>
    </lineage>
</organism>
<comment type="caution">
    <text evidence="3">The sequence shown here is derived from an EMBL/GenBank/DDBJ whole genome shotgun (WGS) entry which is preliminary data.</text>
</comment>
<proteinExistence type="predicted"/>
<dbReference type="AlphaFoldDB" id="X1AL03"/>
<feature type="domain" description="CD-NTase-associated protein 15" evidence="2">
    <location>
        <begin position="87"/>
        <end position="201"/>
    </location>
</feature>
<dbReference type="Pfam" id="PF18153">
    <property type="entry name" value="Cap15_CD_rec"/>
    <property type="match status" value="1"/>
</dbReference>